<dbReference type="STRING" id="171383.AKJ31_14135"/>
<name>A0A0M0HXP3_9VIBR</name>
<keyword evidence="2" id="KW-1185">Reference proteome</keyword>
<dbReference type="PATRIC" id="fig|171383.3.peg.2888"/>
<dbReference type="RefSeq" id="WP_053409758.1">
    <property type="nucleotide sequence ID" value="NZ_LHPI01000013.1"/>
</dbReference>
<organism evidence="1 2">
    <name type="scientific">Vibrio hepatarius</name>
    <dbReference type="NCBI Taxonomy" id="171383"/>
    <lineage>
        <taxon>Bacteria</taxon>
        <taxon>Pseudomonadati</taxon>
        <taxon>Pseudomonadota</taxon>
        <taxon>Gammaproteobacteria</taxon>
        <taxon>Vibrionales</taxon>
        <taxon>Vibrionaceae</taxon>
        <taxon>Vibrio</taxon>
        <taxon>Vibrio oreintalis group</taxon>
    </lineage>
</organism>
<protein>
    <submittedName>
        <fullName evidence="1">Uncharacterized protein</fullName>
    </submittedName>
</protein>
<proteinExistence type="predicted"/>
<reference evidence="2" key="1">
    <citation type="submission" date="2015-08" db="EMBL/GenBank/DDBJ databases">
        <title>Vibrio galatheae sp. nov., a novel member of the Vibrionaceae family isolated from the Solomon Islands.</title>
        <authorList>
            <person name="Giubergia S."/>
            <person name="Machado H."/>
            <person name="Mateiu R.V."/>
            <person name="Gram L."/>
        </authorList>
    </citation>
    <scope>NUCLEOTIDE SEQUENCE [LARGE SCALE GENOMIC DNA]</scope>
    <source>
        <strain evidence="2">DSM 19134</strain>
    </source>
</reference>
<dbReference type="EMBL" id="LHPI01000013">
    <property type="protein sequence ID" value="KOO06844.1"/>
    <property type="molecule type" value="Genomic_DNA"/>
</dbReference>
<dbReference type="Proteomes" id="UP000037530">
    <property type="component" value="Unassembled WGS sequence"/>
</dbReference>
<evidence type="ECO:0000313" key="2">
    <source>
        <dbReference type="Proteomes" id="UP000037530"/>
    </source>
</evidence>
<sequence length="80" mass="9226">MNSYIVHKETLCKTCGKQLLDEGTHIDVSGFIARFDREAVTMVKSVEDYMKYAEYIDSQLLENGQIEITCDNVTYVIRKL</sequence>
<gene>
    <name evidence="1" type="ORF">AKJ31_14135</name>
</gene>
<comment type="caution">
    <text evidence="1">The sequence shown here is derived from an EMBL/GenBank/DDBJ whole genome shotgun (WGS) entry which is preliminary data.</text>
</comment>
<accession>A0A0M0HXP3</accession>
<evidence type="ECO:0000313" key="1">
    <source>
        <dbReference type="EMBL" id="KOO06844.1"/>
    </source>
</evidence>
<dbReference type="AlphaFoldDB" id="A0A0M0HXP3"/>